<dbReference type="InterPro" id="IPR006311">
    <property type="entry name" value="TAT_signal"/>
</dbReference>
<evidence type="ECO:0000256" key="1">
    <source>
        <dbReference type="ARBA" id="ARBA00001942"/>
    </source>
</evidence>
<dbReference type="GO" id="GO:0030288">
    <property type="term" value="C:outer membrane-bounded periplasmic space"/>
    <property type="evidence" value="ECO:0007669"/>
    <property type="project" value="TreeGrafter"/>
</dbReference>
<dbReference type="Gene3D" id="2.40.40.20">
    <property type="match status" value="1"/>
</dbReference>
<dbReference type="FunFam" id="2.40.40.20:FF:000010">
    <property type="entry name" value="Anaerobic dimethyl sulfoxide reductase subunit A"/>
    <property type="match status" value="1"/>
</dbReference>
<dbReference type="PROSITE" id="PS00551">
    <property type="entry name" value="MOLYBDOPTERIN_PROK_1"/>
    <property type="match status" value="1"/>
</dbReference>
<dbReference type="GO" id="GO:0009055">
    <property type="term" value="F:electron transfer activity"/>
    <property type="evidence" value="ECO:0007669"/>
    <property type="project" value="TreeGrafter"/>
</dbReference>
<dbReference type="InterPro" id="IPR006656">
    <property type="entry name" value="Mopterin_OxRdtase"/>
</dbReference>
<dbReference type="OrthoDB" id="9815647at2"/>
<evidence type="ECO:0000256" key="8">
    <source>
        <dbReference type="ARBA" id="ARBA00022723"/>
    </source>
</evidence>
<evidence type="ECO:0000256" key="9">
    <source>
        <dbReference type="ARBA" id="ARBA00022729"/>
    </source>
</evidence>
<evidence type="ECO:0000259" key="14">
    <source>
        <dbReference type="PROSITE" id="PS51669"/>
    </source>
</evidence>
<keyword evidence="10" id="KW-0560">Oxidoreductase</keyword>
<dbReference type="GO" id="GO:0005886">
    <property type="term" value="C:plasma membrane"/>
    <property type="evidence" value="ECO:0007669"/>
    <property type="project" value="UniProtKB-SubCell"/>
</dbReference>
<dbReference type="SUPFAM" id="SSF53706">
    <property type="entry name" value="Formate dehydrogenase/DMSO reductase, domains 1-3"/>
    <property type="match status" value="1"/>
</dbReference>
<evidence type="ECO:0000256" key="10">
    <source>
        <dbReference type="ARBA" id="ARBA00023002"/>
    </source>
</evidence>
<keyword evidence="9" id="KW-0732">Signal</keyword>
<dbReference type="SMART" id="SM00926">
    <property type="entry name" value="Molybdop_Fe4S4"/>
    <property type="match status" value="1"/>
</dbReference>
<dbReference type="InterPro" id="IPR027467">
    <property type="entry name" value="MopterinOxRdtase_cofactor_BS"/>
</dbReference>
<dbReference type="Gene3D" id="3.40.50.12440">
    <property type="match status" value="1"/>
</dbReference>
<keyword evidence="6" id="KW-0004">4Fe-4S</keyword>
<dbReference type="Gene3D" id="3.40.228.10">
    <property type="entry name" value="Dimethylsulfoxide Reductase, domain 2"/>
    <property type="match status" value="1"/>
</dbReference>
<accession>A0A2U1TYC4</accession>
<feature type="domain" description="4Fe-4S Mo/W bis-MGD-type" evidence="14">
    <location>
        <begin position="62"/>
        <end position="124"/>
    </location>
</feature>
<dbReference type="Pfam" id="PF04879">
    <property type="entry name" value="Molybdop_Fe4S4"/>
    <property type="match status" value="1"/>
</dbReference>
<protein>
    <submittedName>
        <fullName evidence="15">Dimethyl sulfoxide reductase subunit A</fullName>
    </submittedName>
</protein>
<dbReference type="Gene3D" id="3.40.50.740">
    <property type="match status" value="1"/>
</dbReference>
<keyword evidence="12" id="KW-0411">Iron-sulfur</keyword>
<evidence type="ECO:0000313" key="16">
    <source>
        <dbReference type="Proteomes" id="UP000245138"/>
    </source>
</evidence>
<evidence type="ECO:0000256" key="6">
    <source>
        <dbReference type="ARBA" id="ARBA00022485"/>
    </source>
</evidence>
<dbReference type="RefSeq" id="WP_109053416.1">
    <property type="nucleotide sequence ID" value="NZ_QDKJ01000003.1"/>
</dbReference>
<dbReference type="NCBIfam" id="TIGR02166">
    <property type="entry name" value="dmsA_ynfE"/>
    <property type="match status" value="1"/>
</dbReference>
<dbReference type="Pfam" id="PF00384">
    <property type="entry name" value="Molybdopterin"/>
    <property type="match status" value="1"/>
</dbReference>
<dbReference type="GO" id="GO:0009061">
    <property type="term" value="P:anaerobic respiration"/>
    <property type="evidence" value="ECO:0007669"/>
    <property type="project" value="TreeGrafter"/>
</dbReference>
<keyword evidence="11" id="KW-0408">Iron</keyword>
<evidence type="ECO:0000256" key="2">
    <source>
        <dbReference type="ARBA" id="ARBA00001966"/>
    </source>
</evidence>
<dbReference type="CDD" id="cd02794">
    <property type="entry name" value="MopB_CT_DmsA-EC"/>
    <property type="match status" value="1"/>
</dbReference>
<keyword evidence="8" id="KW-0479">Metal-binding</keyword>
<dbReference type="FunFam" id="3.40.228.10:FF:000004">
    <property type="entry name" value="Dimethyl sulfoxide reductase subunit A"/>
    <property type="match status" value="1"/>
</dbReference>
<evidence type="ECO:0000256" key="7">
    <source>
        <dbReference type="ARBA" id="ARBA00022505"/>
    </source>
</evidence>
<evidence type="ECO:0000256" key="3">
    <source>
        <dbReference type="ARBA" id="ARBA00004413"/>
    </source>
</evidence>
<organism evidence="15 16">
    <name type="scientific">Brenneria roseae subsp. americana</name>
    <dbReference type="NCBI Taxonomy" id="1508507"/>
    <lineage>
        <taxon>Bacteria</taxon>
        <taxon>Pseudomonadati</taxon>
        <taxon>Pseudomonadota</taxon>
        <taxon>Gammaproteobacteria</taxon>
        <taxon>Enterobacterales</taxon>
        <taxon>Pectobacteriaceae</taxon>
        <taxon>Brenneria</taxon>
    </lineage>
</organism>
<dbReference type="InterPro" id="IPR006963">
    <property type="entry name" value="Mopterin_OxRdtase_4Fe-4S_dom"/>
</dbReference>
<dbReference type="InterPro" id="IPR006655">
    <property type="entry name" value="Mopterin_OxRdtase_prok_CS"/>
</dbReference>
<keyword evidence="7" id="KW-0500">Molybdenum</keyword>
<dbReference type="GO" id="GO:0030151">
    <property type="term" value="F:molybdenum ion binding"/>
    <property type="evidence" value="ECO:0007669"/>
    <property type="project" value="InterPro"/>
</dbReference>
<sequence>MKKIIDELLHREISRREAVKDVAKLSAAVAISSSITLPFAVNAQSTSQSGTPVPSGVVNEGETIRHSACLVNCGSRCPLKVVVKDGRIVRIEAEDSKNDSVFGEHQIRPCLRGRSNRWRVYSPDRLKYPMKRVGKRGEGKFKRISWEEATALVASELKRVAEKYGNDAIYYNYQSGAYYHNQGTHAWKRLLNLNGGYLNYHNTYSTAQIAAATPYTHGTYVSSHFTQILHSDLVVFFGMNLSETRMSGGGQVEELRRALEESQARVIIIDPRYTDSVITEHAEWLAIRPTTDAALVAGLAHTLITEKLIDEAMINRYCVGYDSSTLPASAAPNASYKDYILGQGEDGIEKTPEWAADITGIPAIRIRQLAREIAGANACYIGQGWGPQRHANGEQSVRAIQTLPLLTGHFGLPGTNNGNWPYATDYGVPTLPTGTNPLKVSIPCYLWTDAILNPEKMTATSMGVKGADKLNVGIKLIVNQAGNALVNQHGQINRTREILADDTLCETIIVIDNHMTPSAKFADILLPETSYLEAEDLVNNSYASGSHNYMIAMQKTIDPMWEVRSTYDICADIAGHLGIRDQFTEGKTQAQWVEKHYLQVKEQRPYLPDWDIARDKGVIDQQIATDKQSIAFADFRQDPQANPLKTPSGKAEIYSEALAKLASEWTLPAGDKISPIPEFCPARESHLNKTLTAKYPLQLSGFHTKGHTHSTYSNVSQLHEAAPDEVWINPIDATSRHLKSGDRVRIFNDRGIVEIACKVTNRILPGVAAMPQGAWTRLNSEGIDIGGCINTLTTHDVSPLAKGNPQHTNLVEIQRV</sequence>
<dbReference type="SUPFAM" id="SSF50692">
    <property type="entry name" value="ADC-like"/>
    <property type="match status" value="1"/>
</dbReference>
<dbReference type="InterPro" id="IPR009010">
    <property type="entry name" value="Asp_de-COase-like_dom_sf"/>
</dbReference>
<comment type="similarity">
    <text evidence="4">Belongs to the prokaryotic molybdopterin-containing oxidoreductase family.</text>
</comment>
<dbReference type="InterPro" id="IPR006657">
    <property type="entry name" value="MoPterin_dinucl-bd_dom"/>
</dbReference>
<proteinExistence type="inferred from homology"/>
<evidence type="ECO:0000256" key="13">
    <source>
        <dbReference type="ARBA" id="ARBA00023136"/>
    </source>
</evidence>
<keyword evidence="16" id="KW-1185">Reference proteome</keyword>
<dbReference type="GO" id="GO:0009389">
    <property type="term" value="F:dimethyl sulfoxide reductase activity"/>
    <property type="evidence" value="ECO:0007669"/>
    <property type="project" value="InterPro"/>
</dbReference>
<name>A0A2U1TYC4_9GAMM</name>
<dbReference type="InterPro" id="IPR011888">
    <property type="entry name" value="Anaer_DMSO_reductase"/>
</dbReference>
<dbReference type="PROSITE" id="PS51669">
    <property type="entry name" value="4FE4S_MOW_BIS_MGD"/>
    <property type="match status" value="1"/>
</dbReference>
<evidence type="ECO:0000313" key="15">
    <source>
        <dbReference type="EMBL" id="PWC14418.1"/>
    </source>
</evidence>
<comment type="cofactor">
    <cofactor evidence="1">
        <name>Mo-bis(molybdopterin guanine dinucleotide)</name>
        <dbReference type="ChEBI" id="CHEBI:60539"/>
    </cofactor>
</comment>
<comment type="subcellular location">
    <subcellularLocation>
        <location evidence="3">Cell membrane</location>
        <topology evidence="3">Peripheral membrane protein</topology>
        <orientation evidence="3">Cytoplasmic side</orientation>
    </subcellularLocation>
</comment>
<keyword evidence="5" id="KW-1003">Cell membrane</keyword>
<evidence type="ECO:0000256" key="4">
    <source>
        <dbReference type="ARBA" id="ARBA00010312"/>
    </source>
</evidence>
<dbReference type="Proteomes" id="UP000245138">
    <property type="component" value="Unassembled WGS sequence"/>
</dbReference>
<evidence type="ECO:0000256" key="12">
    <source>
        <dbReference type="ARBA" id="ARBA00023014"/>
    </source>
</evidence>
<comment type="cofactor">
    <cofactor evidence="2">
        <name>[4Fe-4S] cluster</name>
        <dbReference type="ChEBI" id="CHEBI:49883"/>
    </cofactor>
</comment>
<evidence type="ECO:0000256" key="11">
    <source>
        <dbReference type="ARBA" id="ARBA00023004"/>
    </source>
</evidence>
<dbReference type="PANTHER" id="PTHR43742">
    <property type="entry name" value="TRIMETHYLAMINE-N-OXIDE REDUCTASE"/>
    <property type="match status" value="1"/>
</dbReference>
<dbReference type="GO" id="GO:0043546">
    <property type="term" value="F:molybdopterin cofactor binding"/>
    <property type="evidence" value="ECO:0007669"/>
    <property type="project" value="InterPro"/>
</dbReference>
<dbReference type="InterPro" id="IPR050612">
    <property type="entry name" value="Prok_Mopterin_Oxidored"/>
</dbReference>
<comment type="caution">
    <text evidence="15">The sequence shown here is derived from an EMBL/GenBank/DDBJ whole genome shotgun (WGS) entry which is preliminary data.</text>
</comment>
<evidence type="ECO:0000256" key="5">
    <source>
        <dbReference type="ARBA" id="ARBA00022475"/>
    </source>
</evidence>
<gene>
    <name evidence="15" type="ORF">B4923_05875</name>
</gene>
<keyword evidence="13" id="KW-0472">Membrane</keyword>
<dbReference type="CDD" id="cd02770">
    <property type="entry name" value="MopB_DmsA-EC"/>
    <property type="match status" value="1"/>
</dbReference>
<reference evidence="15 16" key="1">
    <citation type="submission" date="2018-04" db="EMBL/GenBank/DDBJ databases">
        <title>Brenneria corticis sp.nov.</title>
        <authorList>
            <person name="Li Y."/>
        </authorList>
    </citation>
    <scope>NUCLEOTIDE SEQUENCE [LARGE SCALE GENOMIC DNA]</scope>
    <source>
        <strain evidence="15 16">LMG 27715</strain>
    </source>
</reference>
<dbReference type="AlphaFoldDB" id="A0A2U1TYC4"/>
<dbReference type="PROSITE" id="PS00490">
    <property type="entry name" value="MOLYBDOPTERIN_PROK_2"/>
    <property type="match status" value="1"/>
</dbReference>
<dbReference type="GO" id="GO:0051539">
    <property type="term" value="F:4 iron, 4 sulfur cluster binding"/>
    <property type="evidence" value="ECO:0007669"/>
    <property type="project" value="UniProtKB-KW"/>
</dbReference>
<dbReference type="Pfam" id="PF01568">
    <property type="entry name" value="Molydop_binding"/>
    <property type="match status" value="1"/>
</dbReference>
<dbReference type="PROSITE" id="PS51318">
    <property type="entry name" value="TAT"/>
    <property type="match status" value="1"/>
</dbReference>
<dbReference type="PANTHER" id="PTHR43742:SF8">
    <property type="entry name" value="ANAEROBIC DIMETHYL SULFOXIDE REDUCTASE, SUBUNIT A"/>
    <property type="match status" value="1"/>
</dbReference>
<dbReference type="EMBL" id="QDKJ01000003">
    <property type="protein sequence ID" value="PWC14418.1"/>
    <property type="molecule type" value="Genomic_DNA"/>
</dbReference>